<feature type="domain" description="PTS EIIA type-1" evidence="8">
    <location>
        <begin position="29"/>
        <end position="133"/>
    </location>
</feature>
<keyword evidence="5" id="KW-0808">Transferase</keyword>
<dbReference type="GO" id="GO:0016301">
    <property type="term" value="F:kinase activity"/>
    <property type="evidence" value="ECO:0007669"/>
    <property type="project" value="UniProtKB-KW"/>
</dbReference>
<dbReference type="Gene3D" id="2.70.70.10">
    <property type="entry name" value="Glucose Permease (Domain IIA)"/>
    <property type="match status" value="1"/>
</dbReference>
<sequence>MGLFSKKHKSDELVAPVNGKLIPLEKVDDQVFSQKMMGDGFAVEPSDGKIVAPVSGKVESVFPTKHALMISTKNGLEIMLHLGLDTVELNGKPFEITVNEGDSIESGQSLGNMDLDKIVNSGKKTTVITIVSNMDSVSKMSPVDTKTVNSGDKVQTATL</sequence>
<evidence type="ECO:0000313" key="10">
    <source>
        <dbReference type="Proteomes" id="UP000380386"/>
    </source>
</evidence>
<dbReference type="InterPro" id="IPR011055">
    <property type="entry name" value="Dup_hybrid_motif"/>
</dbReference>
<dbReference type="AlphaFoldDB" id="A0A5P0ZFD0"/>
<reference evidence="9 10" key="1">
    <citation type="journal article" date="2019" name="Syst. Appl. Microbiol.">
        <title>Polyphasic characterization of two novel Lactobacillus spp. isolated from blown salami packages: Description of Lactobacillus halodurans sp. nov. and Lactobacillus salsicarnum sp. nov.</title>
        <authorList>
            <person name="Schuster J.A."/>
            <person name="Klingl A."/>
            <person name="Vogel R.F."/>
            <person name="Ehrmann M.A."/>
        </authorList>
    </citation>
    <scope>NUCLEOTIDE SEQUENCE [LARGE SCALE GENOMIC DNA]</scope>
    <source>
        <strain evidence="9 10">TMW 1.2118</strain>
    </source>
</reference>
<keyword evidence="6" id="KW-0598">Phosphotransferase system</keyword>
<protein>
    <submittedName>
        <fullName evidence="9">PTS glucose transporter subunit IIA</fullName>
    </submittedName>
</protein>
<evidence type="ECO:0000256" key="1">
    <source>
        <dbReference type="ARBA" id="ARBA00004496"/>
    </source>
</evidence>
<evidence type="ECO:0000313" key="9">
    <source>
        <dbReference type="EMBL" id="MQS51685.1"/>
    </source>
</evidence>
<evidence type="ECO:0000256" key="2">
    <source>
        <dbReference type="ARBA" id="ARBA00004651"/>
    </source>
</evidence>
<evidence type="ECO:0000256" key="7">
    <source>
        <dbReference type="ARBA" id="ARBA00022777"/>
    </source>
</evidence>
<dbReference type="Proteomes" id="UP000380386">
    <property type="component" value="Unassembled WGS sequence"/>
</dbReference>
<evidence type="ECO:0000259" key="8">
    <source>
        <dbReference type="PROSITE" id="PS51093"/>
    </source>
</evidence>
<proteinExistence type="predicted"/>
<dbReference type="InterPro" id="IPR001127">
    <property type="entry name" value="PTS_EIIA_1_perm"/>
</dbReference>
<dbReference type="EMBL" id="VDFM01000001">
    <property type="protein sequence ID" value="MQS51685.1"/>
    <property type="molecule type" value="Genomic_DNA"/>
</dbReference>
<gene>
    <name evidence="9" type="ORF">FHL02_01490</name>
</gene>
<keyword evidence="4 9" id="KW-0762">Sugar transport</keyword>
<organism evidence="9 10">
    <name type="scientific">Companilactobacillus mishanensis</name>
    <dbReference type="NCBI Taxonomy" id="2486008"/>
    <lineage>
        <taxon>Bacteria</taxon>
        <taxon>Bacillati</taxon>
        <taxon>Bacillota</taxon>
        <taxon>Bacilli</taxon>
        <taxon>Lactobacillales</taxon>
        <taxon>Lactobacillaceae</taxon>
        <taxon>Companilactobacillus</taxon>
    </lineage>
</organism>
<keyword evidence="3" id="KW-0813">Transport</keyword>
<dbReference type="InterPro" id="IPR050890">
    <property type="entry name" value="PTS_EIIA_component"/>
</dbReference>
<dbReference type="FunFam" id="2.70.70.10:FF:000001">
    <property type="entry name" value="PTS system glucose-specific IIA component"/>
    <property type="match status" value="1"/>
</dbReference>
<dbReference type="PANTHER" id="PTHR45008:SF1">
    <property type="entry name" value="PTS SYSTEM GLUCOSE-SPECIFIC EIIA COMPONENT"/>
    <property type="match status" value="1"/>
</dbReference>
<dbReference type="Pfam" id="PF00358">
    <property type="entry name" value="PTS_EIIA_1"/>
    <property type="match status" value="1"/>
</dbReference>
<name>A0A5P0ZFD0_9LACO</name>
<evidence type="ECO:0000256" key="4">
    <source>
        <dbReference type="ARBA" id="ARBA00022597"/>
    </source>
</evidence>
<dbReference type="RefSeq" id="WP_153381795.1">
    <property type="nucleotide sequence ID" value="NZ_VDFM01000001.1"/>
</dbReference>
<evidence type="ECO:0000256" key="3">
    <source>
        <dbReference type="ARBA" id="ARBA00022448"/>
    </source>
</evidence>
<dbReference type="NCBIfam" id="TIGR00830">
    <property type="entry name" value="PTBA"/>
    <property type="match status" value="1"/>
</dbReference>
<dbReference type="PROSITE" id="PS51093">
    <property type="entry name" value="PTS_EIIA_TYPE_1"/>
    <property type="match status" value="1"/>
</dbReference>
<dbReference type="GO" id="GO:0009401">
    <property type="term" value="P:phosphoenolpyruvate-dependent sugar phosphotransferase system"/>
    <property type="evidence" value="ECO:0007669"/>
    <property type="project" value="UniProtKB-KW"/>
</dbReference>
<dbReference type="SUPFAM" id="SSF51261">
    <property type="entry name" value="Duplicated hybrid motif"/>
    <property type="match status" value="1"/>
</dbReference>
<comment type="caution">
    <text evidence="9">The sequence shown here is derived from an EMBL/GenBank/DDBJ whole genome shotgun (WGS) entry which is preliminary data.</text>
</comment>
<keyword evidence="7" id="KW-0418">Kinase</keyword>
<dbReference type="OrthoDB" id="9769191at2"/>
<dbReference type="GO" id="GO:0005886">
    <property type="term" value="C:plasma membrane"/>
    <property type="evidence" value="ECO:0007669"/>
    <property type="project" value="UniProtKB-SubCell"/>
</dbReference>
<comment type="subcellular location">
    <subcellularLocation>
        <location evidence="2">Cell membrane</location>
        <topology evidence="2">Multi-pass membrane protein</topology>
    </subcellularLocation>
    <subcellularLocation>
        <location evidence="1">Cytoplasm</location>
    </subcellularLocation>
</comment>
<dbReference type="GO" id="GO:0005737">
    <property type="term" value="C:cytoplasm"/>
    <property type="evidence" value="ECO:0007669"/>
    <property type="project" value="UniProtKB-SubCell"/>
</dbReference>
<dbReference type="PROSITE" id="PS00371">
    <property type="entry name" value="PTS_EIIA_TYPE_1_HIS"/>
    <property type="match status" value="1"/>
</dbReference>
<evidence type="ECO:0000256" key="5">
    <source>
        <dbReference type="ARBA" id="ARBA00022679"/>
    </source>
</evidence>
<accession>A0A5P0ZFD0</accession>
<dbReference type="PANTHER" id="PTHR45008">
    <property type="entry name" value="PTS SYSTEM GLUCOSE-SPECIFIC EIIA COMPONENT"/>
    <property type="match status" value="1"/>
</dbReference>
<evidence type="ECO:0000256" key="6">
    <source>
        <dbReference type="ARBA" id="ARBA00022683"/>
    </source>
</evidence>